<proteinExistence type="predicted"/>
<protein>
    <submittedName>
        <fullName evidence="1">Uncharacterized protein</fullName>
    </submittedName>
</protein>
<evidence type="ECO:0000313" key="1">
    <source>
        <dbReference type="EMBL" id="EER60696.1"/>
    </source>
</evidence>
<comment type="caution">
    <text evidence="1">The sequence shown here is derived from an EMBL/GenBank/DDBJ whole genome shotgun (WGS) entry which is preliminary data.</text>
</comment>
<sequence length="101" mass="11422">MALGFLGGCASHADESVEAFSRWHDTARRQAENGTLQWSDFYQQSFDRLAALSPSLQQDTQLEKTVLLLSHARKFEARELTPQQFAAERAVIETQLAARLR</sequence>
<dbReference type="OrthoDB" id="8811509at2"/>
<dbReference type="EMBL" id="ACQT01000043">
    <property type="protein sequence ID" value="EER60696.1"/>
    <property type="molecule type" value="Genomic_DNA"/>
</dbReference>
<dbReference type="AlphaFoldDB" id="C5T493"/>
<gene>
    <name evidence="1" type="ORF">AcdelDRAFT_1723</name>
</gene>
<evidence type="ECO:0000313" key="2">
    <source>
        <dbReference type="Proteomes" id="UP000003856"/>
    </source>
</evidence>
<name>C5T493_ACIDE</name>
<dbReference type="PATRIC" id="fig|573060.9.peg.3411"/>
<dbReference type="Proteomes" id="UP000003856">
    <property type="component" value="Unassembled WGS sequence"/>
</dbReference>
<accession>C5T493</accession>
<organism evidence="1 2">
    <name type="scientific">Acidovorax delafieldii 2AN</name>
    <dbReference type="NCBI Taxonomy" id="573060"/>
    <lineage>
        <taxon>Bacteria</taxon>
        <taxon>Pseudomonadati</taxon>
        <taxon>Pseudomonadota</taxon>
        <taxon>Betaproteobacteria</taxon>
        <taxon>Burkholderiales</taxon>
        <taxon>Comamonadaceae</taxon>
        <taxon>Acidovorax</taxon>
    </lineage>
</organism>
<reference evidence="1 2" key="1">
    <citation type="submission" date="2009-05" db="EMBL/GenBank/DDBJ databases">
        <title>The draft genome of Acidovorax delafieldii 2AN.</title>
        <authorList>
            <consortium name="US DOE Joint Genome Institute (JGI-PGF)"/>
            <person name="Lucas S."/>
            <person name="Copeland A."/>
            <person name="Lapidus A."/>
            <person name="Glavina del Rio T."/>
            <person name="Tice H."/>
            <person name="Bruce D."/>
            <person name="Goodwin L."/>
            <person name="Pitluck S."/>
            <person name="Larimer F."/>
            <person name="Land M.L."/>
            <person name="Hauser L."/>
            <person name="Shelobolina E.S."/>
            <person name="Picardal F."/>
            <person name="Roden E."/>
            <person name="Emerson D."/>
        </authorList>
    </citation>
    <scope>NUCLEOTIDE SEQUENCE [LARGE SCALE GENOMIC DNA]</scope>
    <source>
        <strain evidence="1 2">2AN</strain>
    </source>
</reference>
<keyword evidence="2" id="KW-1185">Reference proteome</keyword>